<evidence type="ECO:0000313" key="9">
    <source>
        <dbReference type="Proteomes" id="UP000479114"/>
    </source>
</evidence>
<dbReference type="PROSITE" id="PS51296">
    <property type="entry name" value="RIESKE"/>
    <property type="match status" value="1"/>
</dbReference>
<dbReference type="Gene3D" id="2.102.10.10">
    <property type="entry name" value="Rieske [2Fe-2S] iron-sulphur domain"/>
    <property type="match status" value="1"/>
</dbReference>
<dbReference type="EMBL" id="CP048286">
    <property type="protein sequence ID" value="QHW29827.1"/>
    <property type="molecule type" value="Genomic_DNA"/>
</dbReference>
<dbReference type="GO" id="GO:0051537">
    <property type="term" value="F:2 iron, 2 sulfur cluster binding"/>
    <property type="evidence" value="ECO:0007669"/>
    <property type="project" value="UniProtKB-KW"/>
</dbReference>
<keyword evidence="3" id="KW-0408">Iron</keyword>
<dbReference type="InterPro" id="IPR017941">
    <property type="entry name" value="Rieske_2Fe-2S"/>
</dbReference>
<dbReference type="GO" id="GO:0016705">
    <property type="term" value="F:oxidoreductase activity, acting on paired donors, with incorporation or reduction of molecular oxygen"/>
    <property type="evidence" value="ECO:0007669"/>
    <property type="project" value="UniProtKB-ARBA"/>
</dbReference>
<evidence type="ECO:0000256" key="1">
    <source>
        <dbReference type="ARBA" id="ARBA00022714"/>
    </source>
</evidence>
<dbReference type="GO" id="GO:0004497">
    <property type="term" value="F:monooxygenase activity"/>
    <property type="evidence" value="ECO:0007669"/>
    <property type="project" value="UniProtKB-ARBA"/>
</dbReference>
<evidence type="ECO:0000256" key="6">
    <source>
        <dbReference type="ARBA" id="ARBA00038001"/>
    </source>
</evidence>
<dbReference type="Pfam" id="PF00355">
    <property type="entry name" value="Rieske"/>
    <property type="match status" value="1"/>
</dbReference>
<sequence>MPAEAEKSDWIFAGTLQEIQQERATVIKGGIAVFHHEDQVYAVDNRCPHLGFPLHVGSLCDGILTCHWHHARFDVCSGGTFDPWADDVPSHEVRIEEDDVWVHSRSRTVRDSDKQLDRLKSGLEQNIGIVIAKAIVGLLESGVPAVEIARIGIEHGTRLSGGWNSGLTILTAMTRVLPKLDKMGKLLALYQGLHHAARSSSGRAERPLLGQLPSGEVSQERLTAWYRNCIEVRDTQGAERILLTAISKGASDEELADMMFTAVTDHFYLDGGHTLDFHNKAFESLRFVRPEKKAQVLASLVPLLGNPTRSEELHQWQAPINLVEPLRDAFRQLPAHLEEQPAYPSVTAEEEEKMVAVLLGDQPLTTIDALLEWMKDGKDPVQLARLVVLAAGERIVRFHTQNDFGDWIAVLHTFTYAQAVHETASRGRRPQPRAIFYGAISVYLDRFLNMPPAARPKPAPADQPPALDELLQLMDQRQQVNEAAAWVARYLHAGGDRQALMNTLGHALLREDAEFHTFQLYEAAMTAYDSWSDRNDPYAEQAKETLLLAATRYLAAHAPTARETPHTARIAWRLYRGEKLFEE</sequence>
<keyword evidence="2" id="KW-0479">Metal-binding</keyword>
<evidence type="ECO:0000256" key="5">
    <source>
        <dbReference type="ARBA" id="ARBA00034078"/>
    </source>
</evidence>
<reference evidence="8 9" key="1">
    <citation type="submission" date="2020-02" db="EMBL/GenBank/DDBJ databases">
        <title>Paenibacillus sp. nov., isolated from rhizosphere soil of tomato.</title>
        <authorList>
            <person name="Weon H.-Y."/>
            <person name="Lee S.A."/>
        </authorList>
    </citation>
    <scope>NUCLEOTIDE SEQUENCE [LARGE SCALE GENOMIC DNA]</scope>
    <source>
        <strain evidence="8 9">14171R-81</strain>
    </source>
</reference>
<evidence type="ECO:0000256" key="3">
    <source>
        <dbReference type="ARBA" id="ARBA00023004"/>
    </source>
</evidence>
<dbReference type="GO" id="GO:0046872">
    <property type="term" value="F:metal ion binding"/>
    <property type="evidence" value="ECO:0007669"/>
    <property type="project" value="UniProtKB-KW"/>
</dbReference>
<gene>
    <name evidence="8" type="ORF">GZH47_02575</name>
</gene>
<dbReference type="Proteomes" id="UP000479114">
    <property type="component" value="Chromosome"/>
</dbReference>
<proteinExistence type="inferred from homology"/>
<protein>
    <submittedName>
        <fullName evidence="8">Rieske 2Fe-2S domain-containing protein</fullName>
    </submittedName>
</protein>
<keyword evidence="9" id="KW-1185">Reference proteome</keyword>
<dbReference type="AlphaFoldDB" id="A0A6C0NUH2"/>
<dbReference type="InterPro" id="IPR036922">
    <property type="entry name" value="Rieske_2Fe-2S_sf"/>
</dbReference>
<evidence type="ECO:0000313" key="8">
    <source>
        <dbReference type="EMBL" id="QHW29827.1"/>
    </source>
</evidence>
<dbReference type="PANTHER" id="PTHR21496">
    <property type="entry name" value="FERREDOXIN-RELATED"/>
    <property type="match status" value="1"/>
</dbReference>
<name>A0A6C0NUH2_9BACL</name>
<evidence type="ECO:0000256" key="4">
    <source>
        <dbReference type="ARBA" id="ARBA00023014"/>
    </source>
</evidence>
<dbReference type="SUPFAM" id="SSF50022">
    <property type="entry name" value="ISP domain"/>
    <property type="match status" value="1"/>
</dbReference>
<feature type="domain" description="Rieske" evidence="7">
    <location>
        <begin position="10"/>
        <end position="102"/>
    </location>
</feature>
<dbReference type="RefSeq" id="WP_162638396.1">
    <property type="nucleotide sequence ID" value="NZ_CP048286.1"/>
</dbReference>
<keyword evidence="1" id="KW-0001">2Fe-2S</keyword>
<organism evidence="8 9">
    <name type="scientific">Paenibacillus rhizovicinus</name>
    <dbReference type="NCBI Taxonomy" id="2704463"/>
    <lineage>
        <taxon>Bacteria</taxon>
        <taxon>Bacillati</taxon>
        <taxon>Bacillota</taxon>
        <taxon>Bacilli</taxon>
        <taxon>Bacillales</taxon>
        <taxon>Paenibacillaceae</taxon>
        <taxon>Paenibacillus</taxon>
    </lineage>
</organism>
<dbReference type="KEGG" id="prz:GZH47_02575"/>
<comment type="similarity">
    <text evidence="6">Belongs to the bacterial ring-hydroxylating dioxygenase ferredoxin component family.</text>
</comment>
<accession>A0A6C0NUH2</accession>
<evidence type="ECO:0000256" key="2">
    <source>
        <dbReference type="ARBA" id="ARBA00022723"/>
    </source>
</evidence>
<dbReference type="PANTHER" id="PTHR21496:SF0">
    <property type="entry name" value="RIESKE DOMAIN-CONTAINING PROTEIN"/>
    <property type="match status" value="1"/>
</dbReference>
<evidence type="ECO:0000259" key="7">
    <source>
        <dbReference type="PROSITE" id="PS51296"/>
    </source>
</evidence>
<comment type="cofactor">
    <cofactor evidence="5">
        <name>[2Fe-2S] cluster</name>
        <dbReference type="ChEBI" id="CHEBI:190135"/>
    </cofactor>
</comment>
<keyword evidence="4" id="KW-0411">Iron-sulfur</keyword>